<proteinExistence type="predicted"/>
<keyword evidence="1" id="KW-0812">Transmembrane</keyword>
<organism evidence="2 3">
    <name type="scientific">Tenacibaculum mesophilum</name>
    <dbReference type="NCBI Taxonomy" id="104268"/>
    <lineage>
        <taxon>Bacteria</taxon>
        <taxon>Pseudomonadati</taxon>
        <taxon>Bacteroidota</taxon>
        <taxon>Flavobacteriia</taxon>
        <taxon>Flavobacteriales</taxon>
        <taxon>Flavobacteriaceae</taxon>
        <taxon>Tenacibaculum</taxon>
    </lineage>
</organism>
<keyword evidence="1" id="KW-1133">Transmembrane helix</keyword>
<dbReference type="EMBL" id="CP032544">
    <property type="protein sequence ID" value="AZJ32741.1"/>
    <property type="molecule type" value="Genomic_DNA"/>
</dbReference>
<accession>A0ABN5T9V0</accession>
<feature type="transmembrane region" description="Helical" evidence="1">
    <location>
        <begin position="43"/>
        <end position="58"/>
    </location>
</feature>
<evidence type="ECO:0008006" key="4">
    <source>
        <dbReference type="Google" id="ProtNLM"/>
    </source>
</evidence>
<evidence type="ECO:0000256" key="1">
    <source>
        <dbReference type="SAM" id="Phobius"/>
    </source>
</evidence>
<keyword evidence="3" id="KW-1185">Reference proteome</keyword>
<evidence type="ECO:0000313" key="3">
    <source>
        <dbReference type="Proteomes" id="UP000269693"/>
    </source>
</evidence>
<dbReference type="Proteomes" id="UP000269693">
    <property type="component" value="Chromosome"/>
</dbReference>
<feature type="transmembrane region" description="Helical" evidence="1">
    <location>
        <begin position="5"/>
        <end position="23"/>
    </location>
</feature>
<keyword evidence="1" id="KW-0472">Membrane</keyword>
<evidence type="ECO:0000313" key="2">
    <source>
        <dbReference type="EMBL" id="AZJ32741.1"/>
    </source>
</evidence>
<reference evidence="2 3" key="1">
    <citation type="submission" date="2018-09" db="EMBL/GenBank/DDBJ databases">
        <title>Insights into the microbiota of Asian seabass (Lates calcarifer) with tenacibaculosis symptoms and description of sp. nov. Tenacibaculum singaporense.</title>
        <authorList>
            <person name="Miyake S."/>
            <person name="Soh M."/>
            <person name="Azman M.N."/>
            <person name="Ngoh S.Y."/>
            <person name="Orban L."/>
            <person name="Seedorf H."/>
        </authorList>
    </citation>
    <scope>NUCLEOTIDE SEQUENCE [LARGE SCALE GENOMIC DNA]</scope>
    <source>
        <strain evidence="2 3">DSM 13764</strain>
    </source>
</reference>
<protein>
    <recommendedName>
        <fullName evidence="4">PEP-CTERM protein-sorting domain-containing protein</fullName>
    </recommendedName>
</protein>
<name>A0ABN5T9V0_9FLAO</name>
<gene>
    <name evidence="2" type="ORF">D6200_09300</name>
</gene>
<sequence>MKYKTLVALVLILINIFIIYFRWDIILEMTRGRPFHELELEQLILPIILFIITFFLLIKNKKNETDN</sequence>